<accession>A0ACC2KQD9</accession>
<reference evidence="1 2" key="1">
    <citation type="journal article" date="2022" name="Hortic Res">
        <title>A haplotype resolved chromosomal level avocado genome allows analysis of novel avocado genes.</title>
        <authorList>
            <person name="Nath O."/>
            <person name="Fletcher S.J."/>
            <person name="Hayward A."/>
            <person name="Shaw L.M."/>
            <person name="Masouleh A.K."/>
            <person name="Furtado A."/>
            <person name="Henry R.J."/>
            <person name="Mitter N."/>
        </authorList>
    </citation>
    <scope>NUCLEOTIDE SEQUENCE [LARGE SCALE GENOMIC DNA]</scope>
    <source>
        <strain evidence="2">cv. Hass</strain>
    </source>
</reference>
<protein>
    <submittedName>
        <fullName evidence="1">Uncharacterized protein</fullName>
    </submittedName>
</protein>
<gene>
    <name evidence="1" type="ORF">MRB53_031786</name>
</gene>
<dbReference type="Proteomes" id="UP001234297">
    <property type="component" value="Chromosome 10"/>
</dbReference>
<evidence type="ECO:0000313" key="1">
    <source>
        <dbReference type="EMBL" id="KAJ8623257.1"/>
    </source>
</evidence>
<comment type="caution">
    <text evidence="1">The sequence shown here is derived from an EMBL/GenBank/DDBJ whole genome shotgun (WGS) entry which is preliminary data.</text>
</comment>
<evidence type="ECO:0000313" key="2">
    <source>
        <dbReference type="Proteomes" id="UP001234297"/>
    </source>
</evidence>
<proteinExistence type="predicted"/>
<name>A0ACC2KQD9_PERAE</name>
<keyword evidence="2" id="KW-1185">Reference proteome</keyword>
<sequence length="118" mass="12579">MSSSSCPPNYVAGLGRGATGFTTRSDIGPAHSSTRVAVSGLGRGLGKGPEEDEFEVNGFEREAEADEVEVNDFELEAEAGSHGRASNPNITEQFADLKRKLGDVSAEEWESIPEISDY</sequence>
<dbReference type="EMBL" id="CM056818">
    <property type="protein sequence ID" value="KAJ8623257.1"/>
    <property type="molecule type" value="Genomic_DNA"/>
</dbReference>
<organism evidence="1 2">
    <name type="scientific">Persea americana</name>
    <name type="common">Avocado</name>
    <dbReference type="NCBI Taxonomy" id="3435"/>
    <lineage>
        <taxon>Eukaryota</taxon>
        <taxon>Viridiplantae</taxon>
        <taxon>Streptophyta</taxon>
        <taxon>Embryophyta</taxon>
        <taxon>Tracheophyta</taxon>
        <taxon>Spermatophyta</taxon>
        <taxon>Magnoliopsida</taxon>
        <taxon>Magnoliidae</taxon>
        <taxon>Laurales</taxon>
        <taxon>Lauraceae</taxon>
        <taxon>Persea</taxon>
    </lineage>
</organism>